<dbReference type="EMBL" id="MUZQ01000778">
    <property type="protein sequence ID" value="OWK49653.1"/>
    <property type="molecule type" value="Genomic_DNA"/>
</dbReference>
<dbReference type="Pfam" id="PF14956">
    <property type="entry name" value="DUF4505"/>
    <property type="match status" value="2"/>
</dbReference>
<evidence type="ECO:0000313" key="2">
    <source>
        <dbReference type="EMBL" id="OWK49653.1"/>
    </source>
</evidence>
<name>A0A218U7E8_9PASE</name>
<gene>
    <name evidence="2" type="ORF">RLOC_00005376</name>
</gene>
<reference evidence="2 3" key="1">
    <citation type="submission" date="2017-05" db="EMBL/GenBank/DDBJ databases">
        <title>Genome of assembly of the Bengalese finch, Lonchura striata domestica.</title>
        <authorList>
            <person name="Colquitt B.M."/>
            <person name="Brainard M.S."/>
        </authorList>
    </citation>
    <scope>NUCLEOTIDE SEQUENCE [LARGE SCALE GENOMIC DNA]</scope>
    <source>
        <strain evidence="2">White83orange57</strain>
    </source>
</reference>
<accession>A0A218U7E8</accession>
<dbReference type="AlphaFoldDB" id="A0A218U7E8"/>
<keyword evidence="3" id="KW-1185">Reference proteome</keyword>
<organism evidence="2 3">
    <name type="scientific">Lonchura striata</name>
    <name type="common">white-rumped munia</name>
    <dbReference type="NCBI Taxonomy" id="40157"/>
    <lineage>
        <taxon>Eukaryota</taxon>
        <taxon>Metazoa</taxon>
        <taxon>Chordata</taxon>
        <taxon>Craniata</taxon>
        <taxon>Vertebrata</taxon>
        <taxon>Euteleostomi</taxon>
        <taxon>Archelosauria</taxon>
        <taxon>Archosauria</taxon>
        <taxon>Dinosauria</taxon>
        <taxon>Saurischia</taxon>
        <taxon>Theropoda</taxon>
        <taxon>Coelurosauria</taxon>
        <taxon>Aves</taxon>
        <taxon>Neognathae</taxon>
        <taxon>Neoaves</taxon>
        <taxon>Telluraves</taxon>
        <taxon>Australaves</taxon>
        <taxon>Passeriformes</taxon>
        <taxon>Passeroidea</taxon>
        <taxon>Estrildidae</taxon>
        <taxon>Estrildinae</taxon>
        <taxon>Lonchura</taxon>
    </lineage>
</organism>
<protein>
    <submittedName>
        <fullName evidence="2">UPF0598 protein C8orf82</fullName>
    </submittedName>
</protein>
<dbReference type="PANTHER" id="PTHR31449">
    <property type="entry name" value="UPF0598 PROTEIN C8ORF82"/>
    <property type="match status" value="1"/>
</dbReference>
<comment type="caution">
    <text evidence="2">The sequence shown here is derived from an EMBL/GenBank/DDBJ whole genome shotgun (WGS) entry which is preliminary data.</text>
</comment>
<evidence type="ECO:0000256" key="1">
    <source>
        <dbReference type="ARBA" id="ARBA00006322"/>
    </source>
</evidence>
<dbReference type="PANTHER" id="PTHR31449:SF3">
    <property type="entry name" value="UPF0598 PROTEIN C8ORF82"/>
    <property type="match status" value="1"/>
</dbReference>
<evidence type="ECO:0000313" key="3">
    <source>
        <dbReference type="Proteomes" id="UP000197619"/>
    </source>
</evidence>
<dbReference type="InterPro" id="IPR028108">
    <property type="entry name" value="DUF4505"/>
</dbReference>
<dbReference type="Proteomes" id="UP000197619">
    <property type="component" value="Unassembled WGS sequence"/>
</dbReference>
<sequence>MRTAPLLRLCARPGPSYRQGQRPEPGVREYFYYLDLHGRVSHVAFLSSFFGRLQPNRSGRFEARFPFLWRCGGERNFLRCADVPAVFTELLPAEAVPTDMAPIVRPPIAVAPIVGPPTNVAPTAGQPIEVAPIVGPPTDMAPTVGQPIELAPNVGQPIEVAPNVGPPTEVAPIVGQPTEAVPTDPQPGARLALCGAGAALAVPFEPAALALLPESGRLYHPAPARLGGAGLLRSALAQELSAGLAFGDGPEEPPTHLRWRGREIRLSRGGEVLAAVRAERAR</sequence>
<comment type="similarity">
    <text evidence="1">Belongs to the UPF0598 family.</text>
</comment>
<feature type="non-terminal residue" evidence="2">
    <location>
        <position position="282"/>
    </location>
</feature>
<proteinExistence type="inferred from homology"/>